<protein>
    <submittedName>
        <fullName evidence="2">Uncharacterized protein</fullName>
    </submittedName>
</protein>
<dbReference type="AlphaFoldDB" id="A0A5N6ZLS8"/>
<accession>A0A5N6ZLS8</accession>
<evidence type="ECO:0000313" key="2">
    <source>
        <dbReference type="EMBL" id="KAE8357140.1"/>
    </source>
</evidence>
<dbReference type="RefSeq" id="XP_031920221.1">
    <property type="nucleotide sequence ID" value="XM_032073763.1"/>
</dbReference>
<evidence type="ECO:0000256" key="1">
    <source>
        <dbReference type="SAM" id="SignalP"/>
    </source>
</evidence>
<proteinExistence type="predicted"/>
<dbReference type="Proteomes" id="UP000326268">
    <property type="component" value="Unassembled WGS sequence"/>
</dbReference>
<sequence length="142" mass="15539">MKFISIAALLAPAVLAAPQARSESGWISLIKEKCPDMPDQCVDFAKEAHQPAFDIVAAAKAKQILPTCDPAYQQCTQNLLEDVETFPPGATYNTLTCVLQVAPDHFKYFLDPDSADIPIPRNQNCPLRELHRAAHVELGPLA</sequence>
<reference evidence="2 3" key="1">
    <citation type="submission" date="2019-04" db="EMBL/GenBank/DDBJ databases">
        <title>Friends and foes A comparative genomics studyof 23 Aspergillus species from section Flavi.</title>
        <authorList>
            <consortium name="DOE Joint Genome Institute"/>
            <person name="Kjaerbolling I."/>
            <person name="Vesth T."/>
            <person name="Frisvad J.C."/>
            <person name="Nybo J.L."/>
            <person name="Theobald S."/>
            <person name="Kildgaard S."/>
            <person name="Isbrandt T."/>
            <person name="Kuo A."/>
            <person name="Sato A."/>
            <person name="Lyhne E.K."/>
            <person name="Kogle M.E."/>
            <person name="Wiebenga A."/>
            <person name="Kun R.S."/>
            <person name="Lubbers R.J."/>
            <person name="Makela M.R."/>
            <person name="Barry K."/>
            <person name="Chovatia M."/>
            <person name="Clum A."/>
            <person name="Daum C."/>
            <person name="Haridas S."/>
            <person name="He G."/>
            <person name="LaButti K."/>
            <person name="Lipzen A."/>
            <person name="Mondo S."/>
            <person name="Riley R."/>
            <person name="Salamov A."/>
            <person name="Simmons B.A."/>
            <person name="Magnuson J.K."/>
            <person name="Henrissat B."/>
            <person name="Mortensen U.H."/>
            <person name="Larsen T.O."/>
            <person name="Devries R.P."/>
            <person name="Grigoriev I.V."/>
            <person name="Machida M."/>
            <person name="Baker S.E."/>
            <person name="Andersen M.R."/>
        </authorList>
    </citation>
    <scope>NUCLEOTIDE SEQUENCE [LARGE SCALE GENOMIC DNA]</scope>
    <source>
        <strain evidence="2 3">CBS 763.97</strain>
    </source>
</reference>
<name>A0A5N6ZLS8_9EURO</name>
<dbReference type="GeneID" id="43658209"/>
<keyword evidence="1" id="KW-0732">Signal</keyword>
<organism evidence="2 3">
    <name type="scientific">Aspergillus caelatus</name>
    <dbReference type="NCBI Taxonomy" id="61420"/>
    <lineage>
        <taxon>Eukaryota</taxon>
        <taxon>Fungi</taxon>
        <taxon>Dikarya</taxon>
        <taxon>Ascomycota</taxon>
        <taxon>Pezizomycotina</taxon>
        <taxon>Eurotiomycetes</taxon>
        <taxon>Eurotiomycetidae</taxon>
        <taxon>Eurotiales</taxon>
        <taxon>Aspergillaceae</taxon>
        <taxon>Aspergillus</taxon>
        <taxon>Aspergillus subgen. Circumdati</taxon>
    </lineage>
</organism>
<feature type="chain" id="PRO_5025001322" evidence="1">
    <location>
        <begin position="17"/>
        <end position="142"/>
    </location>
</feature>
<gene>
    <name evidence="2" type="ORF">BDV27DRAFT_164796</name>
</gene>
<keyword evidence="3" id="KW-1185">Reference proteome</keyword>
<feature type="signal peptide" evidence="1">
    <location>
        <begin position="1"/>
        <end position="16"/>
    </location>
</feature>
<dbReference type="EMBL" id="ML738126">
    <property type="protein sequence ID" value="KAE8357140.1"/>
    <property type="molecule type" value="Genomic_DNA"/>
</dbReference>
<evidence type="ECO:0000313" key="3">
    <source>
        <dbReference type="Proteomes" id="UP000326268"/>
    </source>
</evidence>
<dbReference type="OrthoDB" id="4173750at2759"/>